<proteinExistence type="predicted"/>
<accession>A0ACC1IZM2</accession>
<dbReference type="EMBL" id="JANBPW010005900">
    <property type="protein sequence ID" value="KAJ1931647.1"/>
    <property type="molecule type" value="Genomic_DNA"/>
</dbReference>
<reference evidence="1" key="1">
    <citation type="submission" date="2022-07" db="EMBL/GenBank/DDBJ databases">
        <title>Phylogenomic reconstructions and comparative analyses of Kickxellomycotina fungi.</title>
        <authorList>
            <person name="Reynolds N.K."/>
            <person name="Stajich J.E."/>
            <person name="Barry K."/>
            <person name="Grigoriev I.V."/>
            <person name="Crous P."/>
            <person name="Smith M.E."/>
        </authorList>
    </citation>
    <scope>NUCLEOTIDE SEQUENCE</scope>
    <source>
        <strain evidence="1">NRRL 5244</strain>
    </source>
</reference>
<name>A0ACC1IZM2_9FUNG</name>
<evidence type="ECO:0000313" key="2">
    <source>
        <dbReference type="Proteomes" id="UP001150603"/>
    </source>
</evidence>
<feature type="non-terminal residue" evidence="1">
    <location>
        <position position="99"/>
    </location>
</feature>
<evidence type="ECO:0000313" key="1">
    <source>
        <dbReference type="EMBL" id="KAJ1931647.1"/>
    </source>
</evidence>
<protein>
    <submittedName>
        <fullName evidence="1">Uncharacterized protein</fullName>
    </submittedName>
</protein>
<dbReference type="Proteomes" id="UP001150603">
    <property type="component" value="Unassembled WGS sequence"/>
</dbReference>
<comment type="caution">
    <text evidence="1">The sequence shown here is derived from an EMBL/GenBank/DDBJ whole genome shotgun (WGS) entry which is preliminary data.</text>
</comment>
<gene>
    <name evidence="1" type="ORF">FBU59_006642</name>
</gene>
<organism evidence="1 2">
    <name type="scientific">Linderina macrospora</name>
    <dbReference type="NCBI Taxonomy" id="4868"/>
    <lineage>
        <taxon>Eukaryota</taxon>
        <taxon>Fungi</taxon>
        <taxon>Fungi incertae sedis</taxon>
        <taxon>Zoopagomycota</taxon>
        <taxon>Kickxellomycotina</taxon>
        <taxon>Kickxellomycetes</taxon>
        <taxon>Kickxellales</taxon>
        <taxon>Kickxellaceae</taxon>
        <taxon>Linderina</taxon>
    </lineage>
</organism>
<keyword evidence="2" id="KW-1185">Reference proteome</keyword>
<sequence length="99" mass="10500">MATTKSRNFPIDIKVTAALINDVHTDVAVLGFANCIVVLITQLASVGSIIQAVTSRVSYNDGEFGDLSEVDDVPVDVKFVLGNANASKTASLYQICAMH</sequence>